<accession>A0A9R1VDK4</accession>
<proteinExistence type="inferred from homology"/>
<evidence type="ECO:0000313" key="8">
    <source>
        <dbReference type="EMBL" id="KAJ0202842.1"/>
    </source>
</evidence>
<dbReference type="PROSITE" id="PS51795">
    <property type="entry name" value="ZF_FLZ"/>
    <property type="match status" value="1"/>
</dbReference>
<dbReference type="Pfam" id="PF04570">
    <property type="entry name" value="zf-FLZ"/>
    <property type="match status" value="1"/>
</dbReference>
<comment type="subcellular location">
    <subcellularLocation>
        <location evidence="1">Cytoplasm</location>
    </subcellularLocation>
</comment>
<keyword evidence="4" id="KW-0479">Metal-binding</keyword>
<dbReference type="PANTHER" id="PTHR33059:SF103">
    <property type="entry name" value="ZF-FLZ DOMAIN-CONTAINING PROTEIN"/>
    <property type="match status" value="1"/>
</dbReference>
<protein>
    <recommendedName>
        <fullName evidence="7">FLZ-type domain-containing protein</fullName>
    </recommendedName>
</protein>
<evidence type="ECO:0000256" key="3">
    <source>
        <dbReference type="ARBA" id="ARBA00022490"/>
    </source>
</evidence>
<feature type="zinc finger region" description="FLZ-type" evidence="6">
    <location>
        <begin position="55"/>
        <end position="98"/>
    </location>
</feature>
<evidence type="ECO:0000256" key="4">
    <source>
        <dbReference type="ARBA" id="ARBA00022723"/>
    </source>
</evidence>
<dbReference type="PANTHER" id="PTHR33059">
    <property type="entry name" value="FCS-LIKE ZINC FINGER 5"/>
    <property type="match status" value="1"/>
</dbReference>
<dbReference type="Proteomes" id="UP000235145">
    <property type="component" value="Unassembled WGS sequence"/>
</dbReference>
<dbReference type="EMBL" id="NBSK02000005">
    <property type="protein sequence ID" value="KAJ0202842.1"/>
    <property type="molecule type" value="Genomic_DNA"/>
</dbReference>
<gene>
    <name evidence="8" type="ORF">LSAT_V11C500276430</name>
</gene>
<keyword evidence="5" id="KW-0863">Zinc-finger</keyword>
<name>A0A9R1VDK4_LACSA</name>
<evidence type="ECO:0000256" key="2">
    <source>
        <dbReference type="ARBA" id="ARBA00009374"/>
    </source>
</evidence>
<reference evidence="8 9" key="1">
    <citation type="journal article" date="2017" name="Nat. Commun.">
        <title>Genome assembly with in vitro proximity ligation data and whole-genome triplication in lettuce.</title>
        <authorList>
            <person name="Reyes-Chin-Wo S."/>
            <person name="Wang Z."/>
            <person name="Yang X."/>
            <person name="Kozik A."/>
            <person name="Arikit S."/>
            <person name="Song C."/>
            <person name="Xia L."/>
            <person name="Froenicke L."/>
            <person name="Lavelle D.O."/>
            <person name="Truco M.J."/>
            <person name="Xia R."/>
            <person name="Zhu S."/>
            <person name="Xu C."/>
            <person name="Xu H."/>
            <person name="Xu X."/>
            <person name="Cox K."/>
            <person name="Korf I."/>
            <person name="Meyers B.C."/>
            <person name="Michelmore R.W."/>
        </authorList>
    </citation>
    <scope>NUCLEOTIDE SEQUENCE [LARGE SCALE GENOMIC DNA]</scope>
    <source>
        <strain evidence="9">cv. Salinas</strain>
        <tissue evidence="8">Seedlings</tissue>
    </source>
</reference>
<keyword evidence="5" id="KW-0862">Zinc</keyword>
<comment type="similarity">
    <text evidence="2">Belongs to the FLZ family.</text>
</comment>
<dbReference type="GO" id="GO:0008270">
    <property type="term" value="F:zinc ion binding"/>
    <property type="evidence" value="ECO:0007669"/>
    <property type="project" value="UniProtKB-KW"/>
</dbReference>
<comment type="caution">
    <text evidence="8">The sequence shown here is derived from an EMBL/GenBank/DDBJ whole genome shotgun (WGS) entry which is preliminary data.</text>
</comment>
<feature type="domain" description="FLZ-type" evidence="7">
    <location>
        <begin position="55"/>
        <end position="98"/>
    </location>
</feature>
<evidence type="ECO:0000256" key="1">
    <source>
        <dbReference type="ARBA" id="ARBA00004496"/>
    </source>
</evidence>
<evidence type="ECO:0000313" key="9">
    <source>
        <dbReference type="Proteomes" id="UP000235145"/>
    </source>
</evidence>
<dbReference type="GO" id="GO:0005737">
    <property type="term" value="C:cytoplasm"/>
    <property type="evidence" value="ECO:0007669"/>
    <property type="project" value="UniProtKB-SubCell"/>
</dbReference>
<organism evidence="8 9">
    <name type="scientific">Lactuca sativa</name>
    <name type="common">Garden lettuce</name>
    <dbReference type="NCBI Taxonomy" id="4236"/>
    <lineage>
        <taxon>Eukaryota</taxon>
        <taxon>Viridiplantae</taxon>
        <taxon>Streptophyta</taxon>
        <taxon>Embryophyta</taxon>
        <taxon>Tracheophyta</taxon>
        <taxon>Spermatophyta</taxon>
        <taxon>Magnoliopsida</taxon>
        <taxon>eudicotyledons</taxon>
        <taxon>Gunneridae</taxon>
        <taxon>Pentapetalae</taxon>
        <taxon>asterids</taxon>
        <taxon>campanulids</taxon>
        <taxon>Asterales</taxon>
        <taxon>Asteraceae</taxon>
        <taxon>Cichorioideae</taxon>
        <taxon>Cichorieae</taxon>
        <taxon>Lactucinae</taxon>
        <taxon>Lactuca</taxon>
    </lineage>
</organism>
<keyword evidence="3" id="KW-0963">Cytoplasm</keyword>
<evidence type="ECO:0000256" key="5">
    <source>
        <dbReference type="ARBA" id="ARBA00022771"/>
    </source>
</evidence>
<sequence>MLNTHSTNNEDNVNPFSHMEPIVAHRPITMLMIPTTNKVDPPANLKSYDHYLTNGFLKSCFNCKKDLGEMVDIFMYKDESFCSDGCRNKQMDNDREKEINNRDKVINGRRSRKTSLPKGNKKDNFFIGDV</sequence>
<evidence type="ECO:0000259" key="7">
    <source>
        <dbReference type="PROSITE" id="PS51795"/>
    </source>
</evidence>
<keyword evidence="9" id="KW-1185">Reference proteome</keyword>
<evidence type="ECO:0000256" key="6">
    <source>
        <dbReference type="PROSITE-ProRule" id="PRU01131"/>
    </source>
</evidence>
<dbReference type="AlphaFoldDB" id="A0A9R1VDK4"/>
<dbReference type="Gramene" id="rna-gnl|WGS:NBSK|LSAT_5X130101_mrna">
    <property type="protein sequence ID" value="cds-PLY86922.1"/>
    <property type="gene ID" value="gene-LSAT_5X130101"/>
</dbReference>
<dbReference type="InterPro" id="IPR007650">
    <property type="entry name" value="Zf-FLZ_dom"/>
</dbReference>